<protein>
    <submittedName>
        <fullName evidence="2">EAL domain-containing protein</fullName>
    </submittedName>
</protein>
<dbReference type="AlphaFoldDB" id="A0A4R0PG81"/>
<reference evidence="2 3" key="1">
    <citation type="journal article" date="2015" name="Antonie Van Leeuwenhoek">
        <title>Oricola cellulosilytica gen. nov., sp. nov., a cellulose-degrading bacterium of the family Phyllobacteriaceae isolated from surface seashore water, and emended descriptions of Mesorhizobium loti and Phyllobacterium myrsinacearum.</title>
        <authorList>
            <person name="Hameed A."/>
            <person name="Shahina M."/>
            <person name="Lai W.A."/>
            <person name="Lin S.Y."/>
            <person name="Young L.S."/>
            <person name="Liu Y.C."/>
            <person name="Hsu Y.H."/>
            <person name="Young C.C."/>
        </authorList>
    </citation>
    <scope>NUCLEOTIDE SEQUENCE [LARGE SCALE GENOMIC DNA]</scope>
    <source>
        <strain evidence="2 3">KCTC 52183</strain>
    </source>
</reference>
<dbReference type="PROSITE" id="PS50883">
    <property type="entry name" value="EAL"/>
    <property type="match status" value="1"/>
</dbReference>
<dbReference type="PANTHER" id="PTHR33121:SF71">
    <property type="entry name" value="OXYGEN SENSOR PROTEIN DOSP"/>
    <property type="match status" value="1"/>
</dbReference>
<organism evidence="2 3">
    <name type="scientific">Oricola cellulosilytica</name>
    <dbReference type="NCBI Taxonomy" id="1429082"/>
    <lineage>
        <taxon>Bacteria</taxon>
        <taxon>Pseudomonadati</taxon>
        <taxon>Pseudomonadota</taxon>
        <taxon>Alphaproteobacteria</taxon>
        <taxon>Hyphomicrobiales</taxon>
        <taxon>Ahrensiaceae</taxon>
        <taxon>Oricola</taxon>
    </lineage>
</organism>
<gene>
    <name evidence="2" type="ORF">E0D97_04360</name>
</gene>
<dbReference type="Proteomes" id="UP000291301">
    <property type="component" value="Unassembled WGS sequence"/>
</dbReference>
<name>A0A4R0PG81_9HYPH</name>
<comment type="caution">
    <text evidence="2">The sequence shown here is derived from an EMBL/GenBank/DDBJ whole genome shotgun (WGS) entry which is preliminary data.</text>
</comment>
<dbReference type="EMBL" id="SJST01000001">
    <property type="protein sequence ID" value="TCD16651.1"/>
    <property type="molecule type" value="Genomic_DNA"/>
</dbReference>
<dbReference type="InterPro" id="IPR035919">
    <property type="entry name" value="EAL_sf"/>
</dbReference>
<dbReference type="SUPFAM" id="SSF141868">
    <property type="entry name" value="EAL domain-like"/>
    <property type="match status" value="1"/>
</dbReference>
<proteinExistence type="predicted"/>
<evidence type="ECO:0000259" key="1">
    <source>
        <dbReference type="PROSITE" id="PS50883"/>
    </source>
</evidence>
<dbReference type="Gene3D" id="3.20.20.450">
    <property type="entry name" value="EAL domain"/>
    <property type="match status" value="1"/>
</dbReference>
<dbReference type="InterPro" id="IPR050706">
    <property type="entry name" value="Cyclic-di-GMP_PDE-like"/>
</dbReference>
<keyword evidence="3" id="KW-1185">Reference proteome</keyword>
<evidence type="ECO:0000313" key="2">
    <source>
        <dbReference type="EMBL" id="TCD16651.1"/>
    </source>
</evidence>
<feature type="domain" description="EAL" evidence="1">
    <location>
        <begin position="1"/>
        <end position="110"/>
    </location>
</feature>
<dbReference type="Pfam" id="PF00563">
    <property type="entry name" value="EAL"/>
    <property type="match status" value="1"/>
</dbReference>
<dbReference type="GO" id="GO:0071111">
    <property type="term" value="F:cyclic-guanylate-specific phosphodiesterase activity"/>
    <property type="evidence" value="ECO:0007669"/>
    <property type="project" value="InterPro"/>
</dbReference>
<sequence length="149" mass="16233">MAKRFDVHCFPPKKVRRYKVLLSAFAFAATARGNRGELSTSSPSGQVRQILFVFFVDLAQDLNIAVVAEGAETEAEVDTLREIGCGDVQGYAIAHPMAANLWTEWLMLSGSGATVEHFQDQLARALAPVLQPNSLTDTSGSFALHRQPL</sequence>
<accession>A0A4R0PG81</accession>
<dbReference type="PANTHER" id="PTHR33121">
    <property type="entry name" value="CYCLIC DI-GMP PHOSPHODIESTERASE PDEF"/>
    <property type="match status" value="1"/>
</dbReference>
<evidence type="ECO:0000313" key="3">
    <source>
        <dbReference type="Proteomes" id="UP000291301"/>
    </source>
</evidence>
<dbReference type="InterPro" id="IPR001633">
    <property type="entry name" value="EAL_dom"/>
</dbReference>